<gene>
    <name evidence="4" type="ORF">Acr_03g0017920</name>
</gene>
<proteinExistence type="inferred from homology"/>
<evidence type="ECO:0000256" key="1">
    <source>
        <dbReference type="ARBA" id="ARBA00010040"/>
    </source>
</evidence>
<dbReference type="PANTHER" id="PTHR42776">
    <property type="entry name" value="SERINE PEPTIDASE S9 FAMILY MEMBER"/>
    <property type="match status" value="1"/>
</dbReference>
<dbReference type="EMBL" id="BJWL01000003">
    <property type="protein sequence ID" value="GFY85018.1"/>
    <property type="molecule type" value="Genomic_DNA"/>
</dbReference>
<keyword evidence="2" id="KW-0378">Hydrolase</keyword>
<keyword evidence="5" id="KW-1185">Reference proteome</keyword>
<dbReference type="OrthoDB" id="416344at2759"/>
<protein>
    <submittedName>
        <fullName evidence="4">Acylaminoacyl-peptidase-like protein</fullName>
    </submittedName>
</protein>
<comment type="caution">
    <text evidence="4">The sequence shown here is derived from an EMBL/GenBank/DDBJ whole genome shotgun (WGS) entry which is preliminary data.</text>
</comment>
<evidence type="ECO:0000313" key="4">
    <source>
        <dbReference type="EMBL" id="GFY85018.1"/>
    </source>
</evidence>
<dbReference type="PANTHER" id="PTHR42776:SF4">
    <property type="entry name" value="ACYLAMINO-ACID-RELEASING ENZYME"/>
    <property type="match status" value="1"/>
</dbReference>
<accession>A0A7J0EET4</accession>
<dbReference type="Proteomes" id="UP000585474">
    <property type="component" value="Unassembled WGS sequence"/>
</dbReference>
<dbReference type="GO" id="GO:0004252">
    <property type="term" value="F:serine-type endopeptidase activity"/>
    <property type="evidence" value="ECO:0007669"/>
    <property type="project" value="TreeGrafter"/>
</dbReference>
<dbReference type="InterPro" id="IPR045550">
    <property type="entry name" value="AARE_N"/>
</dbReference>
<evidence type="ECO:0000256" key="2">
    <source>
        <dbReference type="ARBA" id="ARBA00022801"/>
    </source>
</evidence>
<evidence type="ECO:0000313" key="5">
    <source>
        <dbReference type="Proteomes" id="UP000585474"/>
    </source>
</evidence>
<reference evidence="4 5" key="1">
    <citation type="submission" date="2019-07" db="EMBL/GenBank/DDBJ databases">
        <title>De Novo Assembly of kiwifruit Actinidia rufa.</title>
        <authorList>
            <person name="Sugita-Konishi S."/>
            <person name="Sato K."/>
            <person name="Mori E."/>
            <person name="Abe Y."/>
            <person name="Kisaki G."/>
            <person name="Hamano K."/>
            <person name="Suezawa K."/>
            <person name="Otani M."/>
            <person name="Fukuda T."/>
            <person name="Manabe T."/>
            <person name="Gomi K."/>
            <person name="Tabuchi M."/>
            <person name="Akimitsu K."/>
            <person name="Kataoka I."/>
        </authorList>
    </citation>
    <scope>NUCLEOTIDE SEQUENCE [LARGE SCALE GENOMIC DNA]</scope>
    <source>
        <strain evidence="5">cv. Fuchu</strain>
    </source>
</reference>
<comment type="similarity">
    <text evidence="1">Belongs to the peptidase S9C family.</text>
</comment>
<dbReference type="Pfam" id="PF19283">
    <property type="entry name" value="APEH_N"/>
    <property type="match status" value="1"/>
</dbReference>
<name>A0A7J0EET4_9ERIC</name>
<feature type="domain" description="Acylamino-acid-releasing enzyme N-terminal" evidence="3">
    <location>
        <begin position="10"/>
        <end position="338"/>
    </location>
</feature>
<dbReference type="AlphaFoldDB" id="A0A7J0EET4"/>
<sequence length="386" mass="43125">MDGSGASPLKEMPLGLDEASAEEYASQSKLLQEFTNVSSIDKAWTLKPNNGKDSHAMFSISQPNLLANKRRKHMISSHILKESNGSTRFIWAPFPIEMTGVSTMVPSPSGSKLLVVRNSENESPTQFEIWCGSQVEKEFQIPHSIHGSVYSDEWFEGISWNSDETLIAYVAEEPAPSKPTFSNFGYKKGSSTDKDCGIWKGQGDWEEEWGKLMLEKGSLHSLSSILTDVRFVEGIGKSLSVGQVVWAPSTEGLHQYLVFVGWSSNGRKLGIKYCYNRPCALYAVRAPFQESKGNELNLKSKAYEDVCVLNLTQSISSAFFPRFRYLYSYALFLSFNIAFVSQVPSSPPPSCNYCMRKVMEAVVYSRLMVSVILRMLLNTAWVLLAC</sequence>
<evidence type="ECO:0000259" key="3">
    <source>
        <dbReference type="Pfam" id="PF19283"/>
    </source>
</evidence>
<organism evidence="4 5">
    <name type="scientific">Actinidia rufa</name>
    <dbReference type="NCBI Taxonomy" id="165716"/>
    <lineage>
        <taxon>Eukaryota</taxon>
        <taxon>Viridiplantae</taxon>
        <taxon>Streptophyta</taxon>
        <taxon>Embryophyta</taxon>
        <taxon>Tracheophyta</taxon>
        <taxon>Spermatophyta</taxon>
        <taxon>Magnoliopsida</taxon>
        <taxon>eudicotyledons</taxon>
        <taxon>Gunneridae</taxon>
        <taxon>Pentapetalae</taxon>
        <taxon>asterids</taxon>
        <taxon>Ericales</taxon>
        <taxon>Actinidiaceae</taxon>
        <taxon>Actinidia</taxon>
    </lineage>
</organism>